<keyword evidence="9" id="KW-0547">Nucleotide-binding</keyword>
<dbReference type="AlphaFoldDB" id="A0A917DK44"/>
<comment type="catalytic activity">
    <reaction evidence="1">
        <text>ATP + protein L-histidine = ADP + protein N-phospho-L-histidine.</text>
        <dbReference type="EC" id="2.7.13.3"/>
    </reaction>
</comment>
<dbReference type="Gene3D" id="3.30.450.20">
    <property type="entry name" value="PAS domain"/>
    <property type="match status" value="1"/>
</dbReference>
<dbReference type="EMBL" id="BMJJ01000021">
    <property type="protein sequence ID" value="GGD42617.1"/>
    <property type="molecule type" value="Genomic_DNA"/>
</dbReference>
<keyword evidence="12" id="KW-0843">Virulence</keyword>
<evidence type="ECO:0000256" key="11">
    <source>
        <dbReference type="ARBA" id="ARBA00022840"/>
    </source>
</evidence>
<evidence type="ECO:0000256" key="10">
    <source>
        <dbReference type="ARBA" id="ARBA00022777"/>
    </source>
</evidence>
<accession>A0A917DK44</accession>
<dbReference type="InterPro" id="IPR036890">
    <property type="entry name" value="HATPase_C_sf"/>
</dbReference>
<comment type="caution">
    <text evidence="17">The sequence shown here is derived from an EMBL/GenBank/DDBJ whole genome shotgun (WGS) entry which is preliminary data.</text>
</comment>
<protein>
    <recommendedName>
        <fullName evidence="3">Blue-light-activated histidine kinase</fullName>
        <ecNumber evidence="2">2.7.13.3</ecNumber>
    </recommendedName>
</protein>
<evidence type="ECO:0000256" key="13">
    <source>
        <dbReference type="PROSITE-ProRule" id="PRU00244"/>
    </source>
</evidence>
<dbReference type="PANTHER" id="PTHR41523">
    <property type="entry name" value="TWO-COMPONENT SYSTEM SENSOR PROTEIN"/>
    <property type="match status" value="1"/>
</dbReference>
<dbReference type="PROSITE" id="PS50924">
    <property type="entry name" value="MHYT"/>
    <property type="match status" value="1"/>
</dbReference>
<feature type="domain" description="MHYT" evidence="16">
    <location>
        <begin position="6"/>
        <end position="194"/>
    </location>
</feature>
<feature type="transmembrane region" description="Helical" evidence="13">
    <location>
        <begin position="78"/>
        <end position="98"/>
    </location>
</feature>
<dbReference type="InterPro" id="IPR000700">
    <property type="entry name" value="PAS-assoc_C"/>
</dbReference>
<feature type="transmembrane region" description="Helical" evidence="13">
    <location>
        <begin position="141"/>
        <end position="160"/>
    </location>
</feature>
<dbReference type="RefSeq" id="WP_188855325.1">
    <property type="nucleotide sequence ID" value="NZ_BMJJ01000021.1"/>
</dbReference>
<sequence length="552" mass="59567">MHHTHHDPIFVVLSIVVAVLGSWTALDLFRRVTQNTGRARTGWLATASLAMGISIWSMHFIAMLGFDPGSAVSYDPALTAISLLLAVISTAGAFFFVARAKANRRHVFAAGAAMGAGICAMHYVGMAALETAVSLGYDFRLVALSLAIAVAASTAALLVASRERSASSQASASVILGLAIVGMHYTAMSALKLTLISGAPTASYGAPPTALAVSVAALTILLLFLAIMASLFDQRDNILSALEAGGVGFWELDLRTKALRISPQGKAIYGLSAESALSYEQALSRIAPDSRVERERQLAHAIETDTDYDIVYLLASGDRWVNVRGRTVKSRNGAAARMVGVVLDVTDRRNAFIDLETSERRQRLLIDELNHRVKNTLATVQSISRQTARHAPSPERFHADFEARLMALSATHNVLTRSGWERASLREILENELKPYADGQVYLAGEDIDLSSRIALALGMVFHELATNAAKHGGLSVPEGRLNVAWSQQKVGGRQSLEFRWTETGRPIVDSPARKGFGSRLVISSIEGELGGRAIMDFDRLGFRCLMIVPME</sequence>
<evidence type="ECO:0000313" key="17">
    <source>
        <dbReference type="EMBL" id="GGD42617.1"/>
    </source>
</evidence>
<dbReference type="EC" id="2.7.13.3" evidence="2"/>
<dbReference type="SUPFAM" id="SSF55785">
    <property type="entry name" value="PYP-like sensor domain (PAS domain)"/>
    <property type="match status" value="1"/>
</dbReference>
<gene>
    <name evidence="17" type="ORF">GCM10011335_51650</name>
</gene>
<dbReference type="InterPro" id="IPR005330">
    <property type="entry name" value="MHYT_dom"/>
</dbReference>
<evidence type="ECO:0000256" key="7">
    <source>
        <dbReference type="ARBA" id="ARBA00022679"/>
    </source>
</evidence>
<proteinExistence type="predicted"/>
<evidence type="ECO:0000256" key="4">
    <source>
        <dbReference type="ARBA" id="ARBA00022553"/>
    </source>
</evidence>
<keyword evidence="4" id="KW-0597">Phosphoprotein</keyword>
<dbReference type="Pfam" id="PF08447">
    <property type="entry name" value="PAS_3"/>
    <property type="match status" value="1"/>
</dbReference>
<dbReference type="Proteomes" id="UP000613160">
    <property type="component" value="Unassembled WGS sequence"/>
</dbReference>
<dbReference type="InterPro" id="IPR000014">
    <property type="entry name" value="PAS"/>
</dbReference>
<evidence type="ECO:0000256" key="3">
    <source>
        <dbReference type="ARBA" id="ARBA00021740"/>
    </source>
</evidence>
<keyword evidence="7" id="KW-0808">Transferase</keyword>
<dbReference type="Gene3D" id="2.10.70.100">
    <property type="match status" value="1"/>
</dbReference>
<evidence type="ECO:0000259" key="15">
    <source>
        <dbReference type="PROSITE" id="PS50113"/>
    </source>
</evidence>
<dbReference type="GO" id="GO:0005524">
    <property type="term" value="F:ATP binding"/>
    <property type="evidence" value="ECO:0007669"/>
    <property type="project" value="UniProtKB-KW"/>
</dbReference>
<feature type="transmembrane region" description="Helical" evidence="13">
    <location>
        <begin position="172"/>
        <end position="191"/>
    </location>
</feature>
<feature type="transmembrane region" description="Helical" evidence="13">
    <location>
        <begin position="211"/>
        <end position="232"/>
    </location>
</feature>
<dbReference type="GO" id="GO:0016020">
    <property type="term" value="C:membrane"/>
    <property type="evidence" value="ECO:0007669"/>
    <property type="project" value="UniProtKB-UniRule"/>
</dbReference>
<reference evidence="17" key="1">
    <citation type="journal article" date="2014" name="Int. J. Syst. Evol. Microbiol.">
        <title>Complete genome sequence of Corynebacterium casei LMG S-19264T (=DSM 44701T), isolated from a smear-ripened cheese.</title>
        <authorList>
            <consortium name="US DOE Joint Genome Institute (JGI-PGF)"/>
            <person name="Walter F."/>
            <person name="Albersmeier A."/>
            <person name="Kalinowski J."/>
            <person name="Ruckert C."/>
        </authorList>
    </citation>
    <scope>NUCLEOTIDE SEQUENCE</scope>
    <source>
        <strain evidence="17">CGMCC 1.15493</strain>
    </source>
</reference>
<dbReference type="PROSITE" id="PS50112">
    <property type="entry name" value="PAS"/>
    <property type="match status" value="1"/>
</dbReference>
<evidence type="ECO:0000256" key="2">
    <source>
        <dbReference type="ARBA" id="ARBA00012438"/>
    </source>
</evidence>
<reference evidence="17" key="2">
    <citation type="submission" date="2020-09" db="EMBL/GenBank/DDBJ databases">
        <authorList>
            <person name="Sun Q."/>
            <person name="Zhou Y."/>
        </authorList>
    </citation>
    <scope>NUCLEOTIDE SEQUENCE</scope>
    <source>
        <strain evidence="17">CGMCC 1.15493</strain>
    </source>
</reference>
<feature type="transmembrane region" description="Helical" evidence="13">
    <location>
        <begin position="107"/>
        <end position="129"/>
    </location>
</feature>
<keyword evidence="8" id="KW-0677">Repeat</keyword>
<keyword evidence="13" id="KW-0812">Transmembrane</keyword>
<keyword evidence="18" id="KW-1185">Reference proteome</keyword>
<dbReference type="Gene3D" id="3.30.565.10">
    <property type="entry name" value="Histidine kinase-like ATPase, C-terminal domain"/>
    <property type="match status" value="1"/>
</dbReference>
<keyword evidence="13" id="KW-1133">Transmembrane helix</keyword>
<dbReference type="InterPro" id="IPR035965">
    <property type="entry name" value="PAS-like_dom_sf"/>
</dbReference>
<dbReference type="PROSITE" id="PS50113">
    <property type="entry name" value="PAC"/>
    <property type="match status" value="1"/>
</dbReference>
<evidence type="ECO:0000259" key="16">
    <source>
        <dbReference type="PROSITE" id="PS50924"/>
    </source>
</evidence>
<evidence type="ECO:0000256" key="8">
    <source>
        <dbReference type="ARBA" id="ARBA00022737"/>
    </source>
</evidence>
<feature type="domain" description="PAC" evidence="15">
    <location>
        <begin position="304"/>
        <end position="357"/>
    </location>
</feature>
<keyword evidence="6" id="KW-0288">FMN</keyword>
<evidence type="ECO:0000256" key="12">
    <source>
        <dbReference type="ARBA" id="ARBA00023026"/>
    </source>
</evidence>
<dbReference type="GO" id="GO:0004673">
    <property type="term" value="F:protein histidine kinase activity"/>
    <property type="evidence" value="ECO:0007669"/>
    <property type="project" value="UniProtKB-EC"/>
</dbReference>
<evidence type="ECO:0000256" key="5">
    <source>
        <dbReference type="ARBA" id="ARBA00022630"/>
    </source>
</evidence>
<dbReference type="InterPro" id="IPR011102">
    <property type="entry name" value="Sig_transdc_His_kinase_HWE"/>
</dbReference>
<feature type="transmembrane region" description="Helical" evidence="13">
    <location>
        <begin position="6"/>
        <end position="29"/>
    </location>
</feature>
<dbReference type="PANTHER" id="PTHR41523:SF7">
    <property type="entry name" value="HISTIDINE KINASE"/>
    <property type="match status" value="1"/>
</dbReference>
<dbReference type="Pfam" id="PF03707">
    <property type="entry name" value="MHYT"/>
    <property type="match status" value="3"/>
</dbReference>
<evidence type="ECO:0000256" key="9">
    <source>
        <dbReference type="ARBA" id="ARBA00022741"/>
    </source>
</evidence>
<organism evidence="17 18">
    <name type="scientific">Aureimonas glaciei</name>
    <dbReference type="NCBI Taxonomy" id="1776957"/>
    <lineage>
        <taxon>Bacteria</taxon>
        <taxon>Pseudomonadati</taxon>
        <taxon>Pseudomonadota</taxon>
        <taxon>Alphaproteobacteria</taxon>
        <taxon>Hyphomicrobiales</taxon>
        <taxon>Aurantimonadaceae</taxon>
        <taxon>Aureimonas</taxon>
    </lineage>
</organism>
<keyword evidence="10" id="KW-0418">Kinase</keyword>
<keyword evidence="5" id="KW-0285">Flavoprotein</keyword>
<feature type="domain" description="PAS" evidence="14">
    <location>
        <begin position="234"/>
        <end position="305"/>
    </location>
</feature>
<name>A0A917DK44_9HYPH</name>
<evidence type="ECO:0000256" key="6">
    <source>
        <dbReference type="ARBA" id="ARBA00022643"/>
    </source>
</evidence>
<evidence type="ECO:0000313" key="18">
    <source>
        <dbReference type="Proteomes" id="UP000613160"/>
    </source>
</evidence>
<evidence type="ECO:0000259" key="14">
    <source>
        <dbReference type="PROSITE" id="PS50112"/>
    </source>
</evidence>
<evidence type="ECO:0000256" key="1">
    <source>
        <dbReference type="ARBA" id="ARBA00000085"/>
    </source>
</evidence>
<dbReference type="SMART" id="SM00911">
    <property type="entry name" value="HWE_HK"/>
    <property type="match status" value="1"/>
</dbReference>
<dbReference type="NCBIfam" id="TIGR00229">
    <property type="entry name" value="sensory_box"/>
    <property type="match status" value="1"/>
</dbReference>
<dbReference type="InterPro" id="IPR013655">
    <property type="entry name" value="PAS_fold_3"/>
</dbReference>
<dbReference type="Pfam" id="PF07536">
    <property type="entry name" value="HWE_HK"/>
    <property type="match status" value="1"/>
</dbReference>
<keyword evidence="11" id="KW-0067">ATP-binding</keyword>
<feature type="transmembrane region" description="Helical" evidence="13">
    <location>
        <begin position="41"/>
        <end position="66"/>
    </location>
</feature>
<keyword evidence="13" id="KW-0472">Membrane</keyword>